<evidence type="ECO:0000259" key="1">
    <source>
        <dbReference type="PROSITE" id="PS51278"/>
    </source>
</evidence>
<dbReference type="RefSeq" id="WP_091278938.1">
    <property type="nucleotide sequence ID" value="NZ_FAOZ01000012.1"/>
</dbReference>
<dbReference type="InterPro" id="IPR017932">
    <property type="entry name" value="GATase_2_dom"/>
</dbReference>
<gene>
    <name evidence="2" type="ORF">Ga0074812_112132</name>
</gene>
<evidence type="ECO:0000313" key="3">
    <source>
        <dbReference type="Proteomes" id="UP000198802"/>
    </source>
</evidence>
<dbReference type="CDD" id="cd01908">
    <property type="entry name" value="YafJ"/>
    <property type="match status" value="1"/>
</dbReference>
<dbReference type="PANTHER" id="PTHR43187:SF1">
    <property type="entry name" value="GLUTAMINE AMIDOTRANSFERASE DUG3-RELATED"/>
    <property type="match status" value="1"/>
</dbReference>
<dbReference type="Pfam" id="PF13522">
    <property type="entry name" value="GATase_6"/>
    <property type="match status" value="1"/>
</dbReference>
<dbReference type="InterPro" id="IPR029055">
    <property type="entry name" value="Ntn_hydrolases_N"/>
</dbReference>
<proteinExistence type="predicted"/>
<protein>
    <submittedName>
        <fullName evidence="2">Glutamine amidotransferase</fullName>
    </submittedName>
</protein>
<name>A0A0S4QPD5_9ACTN</name>
<keyword evidence="2" id="KW-0315">Glutamine amidotransferase</keyword>
<accession>A0A0S4QPD5</accession>
<dbReference type="EMBL" id="FAOZ01000012">
    <property type="protein sequence ID" value="CUU57472.1"/>
    <property type="molecule type" value="Genomic_DNA"/>
</dbReference>
<organism evidence="2 3">
    <name type="scientific">Parafrankia irregularis</name>
    <dbReference type="NCBI Taxonomy" id="795642"/>
    <lineage>
        <taxon>Bacteria</taxon>
        <taxon>Bacillati</taxon>
        <taxon>Actinomycetota</taxon>
        <taxon>Actinomycetes</taxon>
        <taxon>Frankiales</taxon>
        <taxon>Frankiaceae</taxon>
        <taxon>Parafrankia</taxon>
    </lineage>
</organism>
<reference evidence="3" key="1">
    <citation type="submission" date="2015-11" db="EMBL/GenBank/DDBJ databases">
        <authorList>
            <person name="Varghese N."/>
        </authorList>
    </citation>
    <scope>NUCLEOTIDE SEQUENCE [LARGE SCALE GENOMIC DNA]</scope>
    <source>
        <strain evidence="3">DSM 45899</strain>
    </source>
</reference>
<evidence type="ECO:0000313" key="2">
    <source>
        <dbReference type="EMBL" id="CUU57472.1"/>
    </source>
</evidence>
<dbReference type="PROSITE" id="PS51278">
    <property type="entry name" value="GATASE_TYPE_2"/>
    <property type="match status" value="1"/>
</dbReference>
<dbReference type="SUPFAM" id="SSF56235">
    <property type="entry name" value="N-terminal nucleophile aminohydrolases (Ntn hydrolases)"/>
    <property type="match status" value="1"/>
</dbReference>
<dbReference type="InterPro" id="IPR052373">
    <property type="entry name" value="Gamma-glu_amide_hydrolase"/>
</dbReference>
<dbReference type="Gene3D" id="3.60.20.10">
    <property type="entry name" value="Glutamine Phosphoribosylpyrophosphate, subunit 1, domain 1"/>
    <property type="match status" value="1"/>
</dbReference>
<dbReference type="GO" id="GO:0016740">
    <property type="term" value="F:transferase activity"/>
    <property type="evidence" value="ECO:0007669"/>
    <property type="project" value="UniProtKB-KW"/>
</dbReference>
<dbReference type="Proteomes" id="UP000198802">
    <property type="component" value="Unassembled WGS sequence"/>
</dbReference>
<feature type="domain" description="Glutamine amidotransferase type-2" evidence="1">
    <location>
        <begin position="2"/>
        <end position="264"/>
    </location>
</feature>
<sequence length="276" mass="30417">MCRWLGYSGAPISPRVLLYEPKRSLIAQSIRHGAGLYEPNGDGTGIGWYGRRECPAVFRSDSPAWGDENLRELADEICSPMFLAHVRASTGTPAQKTNSHPFRYRRWLFVHNGHIEGFDSLRRELLMAVRADLFANIKGSTDSEVMFHLALTFGLEGDPLGGLERMAGFVESVGAAAGIAEPLQMTVGLTDGQRMFAVRYASGPVANTLYMNEDVDALRMLYPEDGRLSRVPHNARAILSEPLDELPGVWQEVPPSTALVVNGTPHECPFRPRLPA</sequence>
<keyword evidence="2" id="KW-0808">Transferase</keyword>
<keyword evidence="3" id="KW-1185">Reference proteome</keyword>
<dbReference type="AlphaFoldDB" id="A0A0S4QPD5"/>
<dbReference type="PANTHER" id="PTHR43187">
    <property type="entry name" value="GLUTAMINE AMIDOTRANSFERASE DUG3-RELATED"/>
    <property type="match status" value="1"/>
</dbReference>